<dbReference type="OrthoDB" id="3577923at2"/>
<proteinExistence type="predicted"/>
<organism evidence="1 2">
    <name type="scientific">Pseudonocardia hydrocarbonoxydans</name>
    <dbReference type="NCBI Taxonomy" id="76726"/>
    <lineage>
        <taxon>Bacteria</taxon>
        <taxon>Bacillati</taxon>
        <taxon>Actinomycetota</taxon>
        <taxon>Actinomycetes</taxon>
        <taxon>Pseudonocardiales</taxon>
        <taxon>Pseudonocardiaceae</taxon>
        <taxon>Pseudonocardia</taxon>
    </lineage>
</organism>
<accession>A0A4Y3WNM0</accession>
<protein>
    <submittedName>
        <fullName evidence="1">Uncharacterized protein</fullName>
    </submittedName>
</protein>
<name>A0A4Y3WNM0_9PSEU</name>
<evidence type="ECO:0000313" key="1">
    <source>
        <dbReference type="EMBL" id="GEC20473.1"/>
    </source>
</evidence>
<evidence type="ECO:0000313" key="2">
    <source>
        <dbReference type="Proteomes" id="UP000320338"/>
    </source>
</evidence>
<keyword evidence="2" id="KW-1185">Reference proteome</keyword>
<dbReference type="AlphaFoldDB" id="A0A4Y3WNM0"/>
<comment type="caution">
    <text evidence="1">The sequence shown here is derived from an EMBL/GenBank/DDBJ whole genome shotgun (WGS) entry which is preliminary data.</text>
</comment>
<gene>
    <name evidence="1" type="ORF">PHY01_27560</name>
</gene>
<reference evidence="1 2" key="1">
    <citation type="submission" date="2019-06" db="EMBL/GenBank/DDBJ databases">
        <title>Whole genome shotgun sequence of Pseudonocardia hydrocarbonoxydans NBRC 14498.</title>
        <authorList>
            <person name="Hosoyama A."/>
            <person name="Uohara A."/>
            <person name="Ohji S."/>
            <person name="Ichikawa N."/>
        </authorList>
    </citation>
    <scope>NUCLEOTIDE SEQUENCE [LARGE SCALE GENOMIC DNA]</scope>
    <source>
        <strain evidence="1 2">NBRC 14498</strain>
    </source>
</reference>
<sequence>MTLAHPAPPVHRYLDVLARDDGRTHRVDERVLAATRSTGGRPVARCGRLLVVASLAEPPGPPCPLCAAIP</sequence>
<dbReference type="RefSeq" id="WP_141279025.1">
    <property type="nucleotide sequence ID" value="NZ_BAAARZ010000023.1"/>
</dbReference>
<dbReference type="EMBL" id="BJNG01000019">
    <property type="protein sequence ID" value="GEC20473.1"/>
    <property type="molecule type" value="Genomic_DNA"/>
</dbReference>
<dbReference type="Proteomes" id="UP000320338">
    <property type="component" value="Unassembled WGS sequence"/>
</dbReference>